<dbReference type="AlphaFoldDB" id="A0A1I5RT94"/>
<evidence type="ECO:0000313" key="9">
    <source>
        <dbReference type="Proteomes" id="UP000199031"/>
    </source>
</evidence>
<name>A0A1I5RT94_9BACT</name>
<evidence type="ECO:0000256" key="1">
    <source>
        <dbReference type="ARBA" id="ARBA00004442"/>
    </source>
</evidence>
<reference evidence="8 9" key="1">
    <citation type="submission" date="2016-10" db="EMBL/GenBank/DDBJ databases">
        <authorList>
            <person name="de Groot N.N."/>
        </authorList>
    </citation>
    <scope>NUCLEOTIDE SEQUENCE [LARGE SCALE GENOMIC DNA]</scope>
    <source>
        <strain evidence="8 9">DSM 28286</strain>
    </source>
</reference>
<proteinExistence type="inferred from homology"/>
<dbReference type="OrthoDB" id="9792139at2"/>
<accession>A0A1I5RT94</accession>
<evidence type="ECO:0000256" key="5">
    <source>
        <dbReference type="ARBA" id="ARBA00023237"/>
    </source>
</evidence>
<dbReference type="Gene3D" id="1.25.40.390">
    <property type="match status" value="1"/>
</dbReference>
<evidence type="ECO:0000256" key="2">
    <source>
        <dbReference type="ARBA" id="ARBA00006275"/>
    </source>
</evidence>
<evidence type="ECO:0000259" key="7">
    <source>
        <dbReference type="Pfam" id="PF14322"/>
    </source>
</evidence>
<dbReference type="STRING" id="1465490.SAMN05444277_101407"/>
<dbReference type="InterPro" id="IPR033985">
    <property type="entry name" value="SusD-like_N"/>
</dbReference>
<comment type="similarity">
    <text evidence="2">Belongs to the SusD family.</text>
</comment>
<dbReference type="PROSITE" id="PS51257">
    <property type="entry name" value="PROKAR_LIPOPROTEIN"/>
    <property type="match status" value="1"/>
</dbReference>
<comment type="subcellular location">
    <subcellularLocation>
        <location evidence="1">Cell outer membrane</location>
    </subcellularLocation>
</comment>
<dbReference type="EMBL" id="FOXQ01000001">
    <property type="protein sequence ID" value="SFP61742.1"/>
    <property type="molecule type" value="Genomic_DNA"/>
</dbReference>
<dbReference type="Pfam" id="PF14322">
    <property type="entry name" value="SusD-like_3"/>
    <property type="match status" value="1"/>
</dbReference>
<dbReference type="InterPro" id="IPR012944">
    <property type="entry name" value="SusD_RagB_dom"/>
</dbReference>
<gene>
    <name evidence="8" type="ORF">SAMN05444277_101407</name>
</gene>
<protein>
    <submittedName>
        <fullName evidence="8">Starch-binding associating with outer membrane</fullName>
    </submittedName>
</protein>
<feature type="domain" description="RagB/SusD" evidence="6">
    <location>
        <begin position="272"/>
        <end position="586"/>
    </location>
</feature>
<dbReference type="GO" id="GO:0009279">
    <property type="term" value="C:cell outer membrane"/>
    <property type="evidence" value="ECO:0007669"/>
    <property type="project" value="UniProtKB-SubCell"/>
</dbReference>
<keyword evidence="5" id="KW-0998">Cell outer membrane</keyword>
<dbReference type="Proteomes" id="UP000199031">
    <property type="component" value="Unassembled WGS sequence"/>
</dbReference>
<sequence length="586" mass="64943">MKSFRIIIPVTAIIAVVAFYSCKKDFLTHTPQGQLSADVLASPSGINALLIGAYAALDGQNVGNGTPWGSSVSNWIWGSVMGTDASKGSYAGDQQGMNEIFNYQSSTSNSFFEDKWKADYEGISRCNNVLKVLPQITTMSTADTTNIAAQAKFLRAHYYFDLKKMFNMVPWIDETTTDYNQPNNTDVWPNIEADFSYAYDNLPETQSEAGRANKWAAGAYLGKAYLYQGKYADAKTIFDNIIANGKTSLGVKYDLFTNFEDNWRPEDEATSPEAVFPVEMTANAGSFDNANYGDMLNFPYGNSPFGCCGFYQPRQDLVNSYRTDANGLPYLDTYNDHAVKSDMGIGSGQPFTPDAGNLDPRLDWTAGRRGLPFNDWGIHPGADWIRDQAYAGPYANKKNIYWQVTPQFHDGSSWAPGSAINYLVIRFSDVLLMAAECHAQTDDLAGAQALVNKVRNRAANKSGWLYKYKDDSDPTGGFSTTPAANYVISPYPAGYFSNKDIALKAIYFERKLELAMEGHRFFDLVRWGIAESTINAFLTYQKPFSADIATASKFVAPKNNYFPIPQNEIDITTVNGEKTLTQNPGY</sequence>
<evidence type="ECO:0000256" key="3">
    <source>
        <dbReference type="ARBA" id="ARBA00022729"/>
    </source>
</evidence>
<keyword evidence="4" id="KW-0472">Membrane</keyword>
<keyword evidence="9" id="KW-1185">Reference proteome</keyword>
<evidence type="ECO:0000256" key="4">
    <source>
        <dbReference type="ARBA" id="ARBA00023136"/>
    </source>
</evidence>
<dbReference type="Pfam" id="PF07980">
    <property type="entry name" value="SusD_RagB"/>
    <property type="match status" value="1"/>
</dbReference>
<evidence type="ECO:0000259" key="6">
    <source>
        <dbReference type="Pfam" id="PF07980"/>
    </source>
</evidence>
<evidence type="ECO:0000313" key="8">
    <source>
        <dbReference type="EMBL" id="SFP61742.1"/>
    </source>
</evidence>
<dbReference type="InterPro" id="IPR011990">
    <property type="entry name" value="TPR-like_helical_dom_sf"/>
</dbReference>
<organism evidence="8 9">
    <name type="scientific">Parafilimonas terrae</name>
    <dbReference type="NCBI Taxonomy" id="1465490"/>
    <lineage>
        <taxon>Bacteria</taxon>
        <taxon>Pseudomonadati</taxon>
        <taxon>Bacteroidota</taxon>
        <taxon>Chitinophagia</taxon>
        <taxon>Chitinophagales</taxon>
        <taxon>Chitinophagaceae</taxon>
        <taxon>Parafilimonas</taxon>
    </lineage>
</organism>
<dbReference type="RefSeq" id="WP_090653977.1">
    <property type="nucleotide sequence ID" value="NZ_FOXQ01000001.1"/>
</dbReference>
<dbReference type="SUPFAM" id="SSF48452">
    <property type="entry name" value="TPR-like"/>
    <property type="match status" value="1"/>
</dbReference>
<keyword evidence="3" id="KW-0732">Signal</keyword>
<feature type="domain" description="SusD-like N-terminal" evidence="7">
    <location>
        <begin position="92"/>
        <end position="226"/>
    </location>
</feature>